<accession>A0ACB8CK60</accession>
<comment type="caution">
    <text evidence="1">The sequence shown here is derived from an EMBL/GenBank/DDBJ whole genome shotgun (WGS) entry which is preliminary data.</text>
</comment>
<name>A0ACB8CK60_DERSI</name>
<evidence type="ECO:0000313" key="2">
    <source>
        <dbReference type="Proteomes" id="UP000821865"/>
    </source>
</evidence>
<dbReference type="Proteomes" id="UP000821865">
    <property type="component" value="Chromosome 6"/>
</dbReference>
<sequence>MFQPFLDTEGLLRVKGRVQFCSVRHETRHAVLLPKEHAVTELLVNGAHLRTLHGGVQATMTELRELFWIQSSASR</sequence>
<reference evidence="1" key="1">
    <citation type="submission" date="2020-05" db="EMBL/GenBank/DDBJ databases">
        <title>Large-scale comparative analyses of tick genomes elucidate their genetic diversity and vector capacities.</title>
        <authorList>
            <person name="Jia N."/>
            <person name="Wang J."/>
            <person name="Shi W."/>
            <person name="Du L."/>
            <person name="Sun Y."/>
            <person name="Zhan W."/>
            <person name="Jiang J."/>
            <person name="Wang Q."/>
            <person name="Zhang B."/>
            <person name="Ji P."/>
            <person name="Sakyi L.B."/>
            <person name="Cui X."/>
            <person name="Yuan T."/>
            <person name="Jiang B."/>
            <person name="Yang W."/>
            <person name="Lam T.T.-Y."/>
            <person name="Chang Q."/>
            <person name="Ding S."/>
            <person name="Wang X."/>
            <person name="Zhu J."/>
            <person name="Ruan X."/>
            <person name="Zhao L."/>
            <person name="Wei J."/>
            <person name="Que T."/>
            <person name="Du C."/>
            <person name="Cheng J."/>
            <person name="Dai P."/>
            <person name="Han X."/>
            <person name="Huang E."/>
            <person name="Gao Y."/>
            <person name="Liu J."/>
            <person name="Shao H."/>
            <person name="Ye R."/>
            <person name="Li L."/>
            <person name="Wei W."/>
            <person name="Wang X."/>
            <person name="Wang C."/>
            <person name="Yang T."/>
            <person name="Huo Q."/>
            <person name="Li W."/>
            <person name="Guo W."/>
            <person name="Chen H."/>
            <person name="Zhou L."/>
            <person name="Ni X."/>
            <person name="Tian J."/>
            <person name="Zhou Y."/>
            <person name="Sheng Y."/>
            <person name="Liu T."/>
            <person name="Pan Y."/>
            <person name="Xia L."/>
            <person name="Li J."/>
            <person name="Zhao F."/>
            <person name="Cao W."/>
        </authorList>
    </citation>
    <scope>NUCLEOTIDE SEQUENCE</scope>
    <source>
        <strain evidence="1">Dsil-2018</strain>
    </source>
</reference>
<organism evidence="1 2">
    <name type="scientific">Dermacentor silvarum</name>
    <name type="common">Tick</name>
    <dbReference type="NCBI Taxonomy" id="543639"/>
    <lineage>
        <taxon>Eukaryota</taxon>
        <taxon>Metazoa</taxon>
        <taxon>Ecdysozoa</taxon>
        <taxon>Arthropoda</taxon>
        <taxon>Chelicerata</taxon>
        <taxon>Arachnida</taxon>
        <taxon>Acari</taxon>
        <taxon>Parasitiformes</taxon>
        <taxon>Ixodida</taxon>
        <taxon>Ixodoidea</taxon>
        <taxon>Ixodidae</taxon>
        <taxon>Rhipicephalinae</taxon>
        <taxon>Dermacentor</taxon>
    </lineage>
</organism>
<gene>
    <name evidence="1" type="ORF">HPB49_008448</name>
</gene>
<dbReference type="EMBL" id="CM023475">
    <property type="protein sequence ID" value="KAH7945216.1"/>
    <property type="molecule type" value="Genomic_DNA"/>
</dbReference>
<proteinExistence type="predicted"/>
<evidence type="ECO:0000313" key="1">
    <source>
        <dbReference type="EMBL" id="KAH7945216.1"/>
    </source>
</evidence>
<keyword evidence="2" id="KW-1185">Reference proteome</keyword>
<protein>
    <submittedName>
        <fullName evidence="1">Uncharacterized protein</fullName>
    </submittedName>
</protein>